<evidence type="ECO:0008006" key="3">
    <source>
        <dbReference type="Google" id="ProtNLM"/>
    </source>
</evidence>
<evidence type="ECO:0000313" key="2">
    <source>
        <dbReference type="Proteomes" id="UP000204221"/>
    </source>
</evidence>
<organism evidence="1 2">
    <name type="scientific">Actinoalloteichus hoggarensis</name>
    <dbReference type="NCBI Taxonomy" id="1470176"/>
    <lineage>
        <taxon>Bacteria</taxon>
        <taxon>Bacillati</taxon>
        <taxon>Actinomycetota</taxon>
        <taxon>Actinomycetes</taxon>
        <taxon>Pseudonocardiales</taxon>
        <taxon>Pseudonocardiaceae</taxon>
        <taxon>Actinoalloteichus</taxon>
    </lineage>
</organism>
<dbReference type="EMBL" id="CP022521">
    <property type="protein sequence ID" value="ASO19539.1"/>
    <property type="molecule type" value="Genomic_DNA"/>
</dbReference>
<reference evidence="1 2" key="1">
    <citation type="submission" date="2017-07" db="EMBL/GenBank/DDBJ databases">
        <title>Complete genome sequence of Actinoalloteichus hoggarensis DSM 45943, type strain of Actinoalloteichus hoggarensis.</title>
        <authorList>
            <person name="Ruckert C."/>
            <person name="Nouioui I."/>
            <person name="Willmese J."/>
            <person name="van Wezel G."/>
            <person name="Klenk H.-P."/>
            <person name="Kalinowski J."/>
            <person name="Zotchev S.B."/>
        </authorList>
    </citation>
    <scope>NUCLEOTIDE SEQUENCE [LARGE SCALE GENOMIC DNA]</scope>
    <source>
        <strain evidence="1 2">DSM 45943</strain>
    </source>
</reference>
<dbReference type="AlphaFoldDB" id="A0A221W186"/>
<protein>
    <recommendedName>
        <fullName evidence="3">DUF4258 domain-containing protein</fullName>
    </recommendedName>
</protein>
<gene>
    <name evidence="1" type="ORF">AHOG_09475</name>
</gene>
<accession>A0A221W186</accession>
<dbReference type="Proteomes" id="UP000204221">
    <property type="component" value="Chromosome"/>
</dbReference>
<proteinExistence type="predicted"/>
<sequence length="101" mass="11642">MIRHRRGHLVWLETGDPDHAGEAHILRQKRREEFADAAIAEHEIIDVVFHCLRHGRFVGKHKAAEVYEIEIHGRSIRIAITIGDNGFIVTAHPISRKRRLS</sequence>
<evidence type="ECO:0000313" key="1">
    <source>
        <dbReference type="EMBL" id="ASO19539.1"/>
    </source>
</evidence>
<name>A0A221W186_9PSEU</name>
<keyword evidence="2" id="KW-1185">Reference proteome</keyword>
<dbReference type="KEGG" id="ahg:AHOG_09475"/>